<reference evidence="2" key="1">
    <citation type="submission" date="2023-01" db="EMBL/GenBank/DDBJ databases">
        <title>Human gut microbiome strain richness.</title>
        <authorList>
            <person name="Chen-Liaw A."/>
        </authorList>
    </citation>
    <scope>NUCLEOTIDE SEQUENCE</scope>
    <source>
        <strain evidence="2">D59st1_B8_D59t2_181005</strain>
    </source>
</reference>
<keyword evidence="1" id="KW-1133">Transmembrane helix</keyword>
<proteinExistence type="predicted"/>
<sequence>MRKYPRNVEEKDNYLSLLIFPNLMLYIIAFAGFDYFYNNVFCEFKAELHLTKILYFLMIVICSYNASKLILTLVEFPYRTYKGEHYTYRNKFNFFKAIYKKQFFRIFIMFLLFFLCMLIHMNLKAFDYEITPEHQTNIKENQSVVSSSDLKDDDSILLAEITIEENKNIILINRPEIPQKETDKNLFWYVTQNGKLCKCFQAYRKTWTNFLTFADKGDYTVTLATDYYADTGEYTPISNTIEYTVE</sequence>
<keyword evidence="1" id="KW-0472">Membrane</keyword>
<gene>
    <name evidence="2" type="ORF">PNV70_13685</name>
</gene>
<feature type="transmembrane region" description="Helical" evidence="1">
    <location>
        <begin position="53"/>
        <end position="74"/>
    </location>
</feature>
<comment type="caution">
    <text evidence="2">The sequence shown here is derived from an EMBL/GenBank/DDBJ whole genome shotgun (WGS) entry which is preliminary data.</text>
</comment>
<evidence type="ECO:0000313" key="2">
    <source>
        <dbReference type="EMBL" id="MDB8743115.1"/>
    </source>
</evidence>
<dbReference type="AlphaFoldDB" id="A0AAW6E7D0"/>
<dbReference type="Proteomes" id="UP001211421">
    <property type="component" value="Unassembled WGS sequence"/>
</dbReference>
<organism evidence="2 3">
    <name type="scientific">Ruminococcus bicirculans</name>
    <name type="common">ex Wegman et al. 2014</name>
    <dbReference type="NCBI Taxonomy" id="1160721"/>
    <lineage>
        <taxon>Bacteria</taxon>
        <taxon>Bacillati</taxon>
        <taxon>Bacillota</taxon>
        <taxon>Clostridia</taxon>
        <taxon>Eubacteriales</taxon>
        <taxon>Oscillospiraceae</taxon>
        <taxon>Ruminococcus</taxon>
    </lineage>
</organism>
<name>A0AAW6E7D0_9FIRM</name>
<evidence type="ECO:0000256" key="1">
    <source>
        <dbReference type="SAM" id="Phobius"/>
    </source>
</evidence>
<accession>A0AAW6E7D0</accession>
<dbReference type="EMBL" id="JAQMLS010000012">
    <property type="protein sequence ID" value="MDB8743115.1"/>
    <property type="molecule type" value="Genomic_DNA"/>
</dbReference>
<evidence type="ECO:0000313" key="3">
    <source>
        <dbReference type="Proteomes" id="UP001211421"/>
    </source>
</evidence>
<feature type="transmembrane region" description="Helical" evidence="1">
    <location>
        <begin position="103"/>
        <end position="123"/>
    </location>
</feature>
<protein>
    <submittedName>
        <fullName evidence="2">Uncharacterized protein</fullName>
    </submittedName>
</protein>
<dbReference type="RefSeq" id="WP_195552208.1">
    <property type="nucleotide sequence ID" value="NZ_JADMNX010000012.1"/>
</dbReference>
<keyword evidence="1" id="KW-0812">Transmembrane</keyword>
<feature type="transmembrane region" description="Helical" evidence="1">
    <location>
        <begin position="12"/>
        <end position="33"/>
    </location>
</feature>